<dbReference type="GO" id="GO:1990529">
    <property type="term" value="C:glycosylphosphatidylinositol-mannosyltransferase I complex"/>
    <property type="evidence" value="ECO:0007669"/>
    <property type="project" value="TreeGrafter"/>
</dbReference>
<evidence type="ECO:0000313" key="13">
    <source>
        <dbReference type="Proteomes" id="UP000277212"/>
    </source>
</evidence>
<organism evidence="12 13">
    <name type="scientific">Fusarium kuroshium</name>
    <dbReference type="NCBI Taxonomy" id="2010991"/>
    <lineage>
        <taxon>Eukaryota</taxon>
        <taxon>Fungi</taxon>
        <taxon>Dikarya</taxon>
        <taxon>Ascomycota</taxon>
        <taxon>Pezizomycotina</taxon>
        <taxon>Sordariomycetes</taxon>
        <taxon>Hypocreomycetidae</taxon>
        <taxon>Hypocreales</taxon>
        <taxon>Nectriaceae</taxon>
        <taxon>Fusarium</taxon>
        <taxon>Fusarium solani species complex</taxon>
    </lineage>
</organism>
<dbReference type="GO" id="GO:0000030">
    <property type="term" value="F:mannosyltransferase activity"/>
    <property type="evidence" value="ECO:0007669"/>
    <property type="project" value="TreeGrafter"/>
</dbReference>
<keyword evidence="7 11" id="KW-0256">Endoplasmic reticulum</keyword>
<dbReference type="GO" id="GO:0006506">
    <property type="term" value="P:GPI anchor biosynthetic process"/>
    <property type="evidence" value="ECO:0007669"/>
    <property type="project" value="UniProtKB-UniPathway"/>
</dbReference>
<comment type="function">
    <text evidence="11">Required for proper folding and/or the stability of a subset of proteins in the endoplasmic reticulum. Component of glycosylphosphatidylinositol-mannosyltransferase 1 which transfers the first of the 4 mannoses in the GPI-anchor precursors during GPI-anchor biosynthesis. Probably acts by stabilizing the mannosyltransferase GPI14.</text>
</comment>
<name>A0A3M2RID7_9HYPO</name>
<dbReference type="InterPro" id="IPR042322">
    <property type="entry name" value="Pbn1"/>
</dbReference>
<dbReference type="PANTHER" id="PTHR28533">
    <property type="entry name" value="PROTEIN PBN1"/>
    <property type="match status" value="1"/>
</dbReference>
<dbReference type="UniPathway" id="UPA00196"/>
<evidence type="ECO:0000256" key="7">
    <source>
        <dbReference type="ARBA" id="ARBA00022824"/>
    </source>
</evidence>
<keyword evidence="13" id="KW-1185">Reference proteome</keyword>
<keyword evidence="10" id="KW-0325">Glycoprotein</keyword>
<evidence type="ECO:0000256" key="8">
    <source>
        <dbReference type="ARBA" id="ARBA00022989"/>
    </source>
</evidence>
<comment type="caution">
    <text evidence="12">The sequence shown here is derived from an EMBL/GenBank/DDBJ whole genome shotgun (WGS) entry which is preliminary data.</text>
</comment>
<evidence type="ECO:0000256" key="5">
    <source>
        <dbReference type="ARBA" id="ARBA00022502"/>
    </source>
</evidence>
<sequence length="494" mass="54590">MRERVTFVHKDHNLDPAALDIQEAGLSGPQIETVRQDKLTIPFDELPGELTDLFKDYDSVHIKWASPLKLETLDPFASRISPGLHIYYTPASSTSHDHSRLCTWLQRFGPLDCSKPEAFTEFKQDSTSTSPDFSFYQAVEDLDSFIATSSQEFCSAVDTACNARLRSLNTASSLDLSYEATTKSLIAYATWPLRSQPVAVPASSGRRVEVGIFINDNSQPNMEKHELGVAGVLSVLGEQKKPSPAMFTFPSRHRQSSSVFGSKFLSPTGLHPTLQLSFSSSQAPDSEGECAPYAFLTLPKTVFADRYQLDDDLFLASKNLTSLRYTTLPVDLEAPAYTTDTWGSSILLELAPPGPEKDEPWNAEVPLHLRYLEPSASGQVDIEVPYPAVFWACSSGAETLENPFDRLHVGYDKLFSRDTVFWHMAPQPESGSRLMNPVTVPVLKEEGADWITSGTTAAVALGFIWVLWKLVSVMINPGGKTNRTRGQDAQKKAQ</sequence>
<evidence type="ECO:0000256" key="11">
    <source>
        <dbReference type="RuleBase" id="RU366056"/>
    </source>
</evidence>
<dbReference type="OrthoDB" id="5546453at2759"/>
<evidence type="ECO:0000256" key="10">
    <source>
        <dbReference type="ARBA" id="ARBA00023180"/>
    </source>
</evidence>
<keyword evidence="5 11" id="KW-0337">GPI-anchor biosynthesis</keyword>
<protein>
    <recommendedName>
        <fullName evidence="4 11">Protein PBN1</fullName>
    </recommendedName>
</protein>
<evidence type="ECO:0000256" key="3">
    <source>
        <dbReference type="ARBA" id="ARBA00010345"/>
    </source>
</evidence>
<evidence type="ECO:0000256" key="1">
    <source>
        <dbReference type="ARBA" id="ARBA00004643"/>
    </source>
</evidence>
<keyword evidence="8" id="KW-1133">Transmembrane helix</keyword>
<keyword evidence="9" id="KW-0472">Membrane</keyword>
<dbReference type="SMART" id="SM00780">
    <property type="entry name" value="PIG-X"/>
    <property type="match status" value="1"/>
</dbReference>
<comment type="pathway">
    <text evidence="2 11">Glycolipid biosynthesis; glycosylphosphatidylinositol-anchor biosynthesis.</text>
</comment>
<dbReference type="GO" id="GO:0005789">
    <property type="term" value="C:endoplasmic reticulum membrane"/>
    <property type="evidence" value="ECO:0007669"/>
    <property type="project" value="UniProtKB-SubCell"/>
</dbReference>
<dbReference type="AlphaFoldDB" id="A0A3M2RID7"/>
<accession>A0A3M2RID7</accession>
<dbReference type="Proteomes" id="UP000277212">
    <property type="component" value="Unassembled WGS sequence"/>
</dbReference>
<keyword evidence="6" id="KW-0812">Transmembrane</keyword>
<evidence type="ECO:0000256" key="9">
    <source>
        <dbReference type="ARBA" id="ARBA00023136"/>
    </source>
</evidence>
<dbReference type="Pfam" id="PF08320">
    <property type="entry name" value="PIG-X"/>
    <property type="match status" value="1"/>
</dbReference>
<gene>
    <name evidence="12" type="ORF">CDV36_014235</name>
</gene>
<proteinExistence type="inferred from homology"/>
<reference evidence="12 13" key="1">
    <citation type="submission" date="2017-06" db="EMBL/GenBank/DDBJ databases">
        <title>Comparative genomic analysis of Ambrosia Fusariam Clade fungi.</title>
        <authorList>
            <person name="Stajich J.E."/>
            <person name="Carrillo J."/>
            <person name="Kijimoto T."/>
            <person name="Eskalen A."/>
            <person name="O'Donnell K."/>
            <person name="Kasson M."/>
        </authorList>
    </citation>
    <scope>NUCLEOTIDE SEQUENCE [LARGE SCALE GENOMIC DNA]</scope>
    <source>
        <strain evidence="12">UCR3666</strain>
    </source>
</reference>
<dbReference type="STRING" id="2010991.A0A3M2RID7"/>
<evidence type="ECO:0000313" key="12">
    <source>
        <dbReference type="EMBL" id="RMJ05097.1"/>
    </source>
</evidence>
<evidence type="ECO:0000256" key="2">
    <source>
        <dbReference type="ARBA" id="ARBA00004687"/>
    </source>
</evidence>
<evidence type="ECO:0000256" key="4">
    <source>
        <dbReference type="ARBA" id="ARBA00020410"/>
    </source>
</evidence>
<comment type="subcellular location">
    <subcellularLocation>
        <location evidence="11">Endoplasmic reticulum membrane</location>
        <topology evidence="11">Single-pass membrane protein</topology>
    </subcellularLocation>
    <subcellularLocation>
        <location evidence="1">Endoplasmic reticulum membrane</location>
        <topology evidence="1">Single-pass type III membrane protein</topology>
    </subcellularLocation>
</comment>
<evidence type="ECO:0000256" key="6">
    <source>
        <dbReference type="ARBA" id="ARBA00022692"/>
    </source>
</evidence>
<comment type="similarity">
    <text evidence="3 11">Belongs to the PIGX family.</text>
</comment>
<dbReference type="EMBL" id="NKUJ01000438">
    <property type="protein sequence ID" value="RMJ05097.1"/>
    <property type="molecule type" value="Genomic_DNA"/>
</dbReference>
<dbReference type="InterPro" id="IPR013233">
    <property type="entry name" value="PIG-X/PBN1"/>
</dbReference>
<dbReference type="PANTHER" id="PTHR28533:SF1">
    <property type="entry name" value="PROTEIN PBN1"/>
    <property type="match status" value="1"/>
</dbReference>